<dbReference type="EMBL" id="CP066775">
    <property type="protein sequence ID" value="QQL49965.1"/>
    <property type="molecule type" value="Genomic_DNA"/>
</dbReference>
<accession>A0A6I4HZM9</accession>
<organism evidence="1 2">
    <name type="scientific">Mucilaginibacter ginkgonis</name>
    <dbReference type="NCBI Taxonomy" id="2682091"/>
    <lineage>
        <taxon>Bacteria</taxon>
        <taxon>Pseudomonadati</taxon>
        <taxon>Bacteroidota</taxon>
        <taxon>Sphingobacteriia</taxon>
        <taxon>Sphingobacteriales</taxon>
        <taxon>Sphingobacteriaceae</taxon>
        <taxon>Mucilaginibacter</taxon>
    </lineage>
</organism>
<keyword evidence="2" id="KW-1185">Reference proteome</keyword>
<proteinExistence type="predicted"/>
<sequence length="228" mass="26110">MESTDQIQDRARYLALCSRRLCRYAFITAIFSGMAAYADAQTFAEWFNQKKTQKKYLLDQIAALQVYSGYLRNGYYIAQKGLGSISGSVHSEFNLHQDYFRSLTVVKPSLADQAVNRQLMELAEGINRNFSALGRLDYSNNEERKYISSVGTRVLADCEENLLLYQRINSGAVYLSDHDRVMRNSQIVGALKSNYRFSISFTAQVMALIKARESEKIDNLKIKNLYNR</sequence>
<gene>
    <name evidence="1" type="ORF">GO620_000500</name>
</gene>
<protein>
    <submittedName>
        <fullName evidence="1">Uncharacterized protein</fullName>
    </submittedName>
</protein>
<dbReference type="RefSeq" id="WP_157523329.1">
    <property type="nucleotide sequence ID" value="NZ_CP066775.1"/>
</dbReference>
<evidence type="ECO:0000313" key="1">
    <source>
        <dbReference type="EMBL" id="QQL49965.1"/>
    </source>
</evidence>
<reference evidence="1 2" key="1">
    <citation type="submission" date="2020-12" db="EMBL/GenBank/DDBJ databases">
        <title>HMF7856_wgs.fasta genome submission.</title>
        <authorList>
            <person name="Kang H."/>
            <person name="Kim H."/>
            <person name="Joh K."/>
        </authorList>
    </citation>
    <scope>NUCLEOTIDE SEQUENCE [LARGE SCALE GENOMIC DNA]</scope>
    <source>
        <strain evidence="1 2">HMF7856</strain>
    </source>
</reference>
<dbReference type="KEGG" id="mgik:GO620_000500"/>
<dbReference type="AlphaFoldDB" id="A0A6I4HZM9"/>
<dbReference type="Proteomes" id="UP000429232">
    <property type="component" value="Chromosome"/>
</dbReference>
<name>A0A6I4HZM9_9SPHI</name>
<evidence type="ECO:0000313" key="2">
    <source>
        <dbReference type="Proteomes" id="UP000429232"/>
    </source>
</evidence>